<evidence type="ECO:0000313" key="1">
    <source>
        <dbReference type="EMBL" id="CAI5453782.1"/>
    </source>
</evidence>
<accession>A0A9P1IYW1</accession>
<evidence type="ECO:0000313" key="2">
    <source>
        <dbReference type="Proteomes" id="UP001152747"/>
    </source>
</evidence>
<dbReference type="AlphaFoldDB" id="A0A9P1IYW1"/>
<dbReference type="Proteomes" id="UP001152747">
    <property type="component" value="Unassembled WGS sequence"/>
</dbReference>
<dbReference type="OrthoDB" id="5871881at2759"/>
<dbReference type="EMBL" id="CANHGI010000005">
    <property type="protein sequence ID" value="CAI5453782.1"/>
    <property type="molecule type" value="Genomic_DNA"/>
</dbReference>
<proteinExistence type="predicted"/>
<keyword evidence="2" id="KW-1185">Reference proteome</keyword>
<protein>
    <submittedName>
        <fullName evidence="1">Uncharacterized protein</fullName>
    </submittedName>
</protein>
<comment type="caution">
    <text evidence="1">The sequence shown here is derived from an EMBL/GenBank/DDBJ whole genome shotgun (WGS) entry which is preliminary data.</text>
</comment>
<reference evidence="1" key="1">
    <citation type="submission" date="2022-11" db="EMBL/GenBank/DDBJ databases">
        <authorList>
            <person name="Kikuchi T."/>
        </authorList>
    </citation>
    <scope>NUCLEOTIDE SEQUENCE</scope>
    <source>
        <strain evidence="1">PS1010</strain>
    </source>
</reference>
<sequence length="121" mass="14149">METEKEIKLDETNEALQFLIENAATKDPKVQAEFVNQVRNLNDQIGAYQWAQKKRFGFDESSWRHMAKRMTMLKNEGFDCRPNTRKAKEKKAACDNKESHLEQFFLKKKPKTKKKKGPGEA</sequence>
<organism evidence="1 2">
    <name type="scientific">Caenorhabditis angaria</name>
    <dbReference type="NCBI Taxonomy" id="860376"/>
    <lineage>
        <taxon>Eukaryota</taxon>
        <taxon>Metazoa</taxon>
        <taxon>Ecdysozoa</taxon>
        <taxon>Nematoda</taxon>
        <taxon>Chromadorea</taxon>
        <taxon>Rhabditida</taxon>
        <taxon>Rhabditina</taxon>
        <taxon>Rhabditomorpha</taxon>
        <taxon>Rhabditoidea</taxon>
        <taxon>Rhabditidae</taxon>
        <taxon>Peloderinae</taxon>
        <taxon>Caenorhabditis</taxon>
    </lineage>
</organism>
<gene>
    <name evidence="1" type="ORF">CAMP_LOCUS16419</name>
</gene>
<name>A0A9P1IYW1_9PELO</name>